<dbReference type="EMBL" id="CABFWE030000016">
    <property type="protein sequence ID" value="CAD7056101.1"/>
    <property type="molecule type" value="Genomic_DNA"/>
</dbReference>
<dbReference type="SUPFAM" id="SSF55103">
    <property type="entry name" value="FAD-linked oxidases, C-terminal domain"/>
    <property type="match status" value="1"/>
</dbReference>
<dbReference type="InterPro" id="IPR051264">
    <property type="entry name" value="FAD-oxidored/transferase_4"/>
</dbReference>
<dbReference type="Gene3D" id="3.30.70.2740">
    <property type="match status" value="1"/>
</dbReference>
<dbReference type="InterPro" id="IPR016166">
    <property type="entry name" value="FAD-bd_PCMH"/>
</dbReference>
<evidence type="ECO:0000259" key="4">
    <source>
        <dbReference type="PROSITE" id="PS51387"/>
    </source>
</evidence>
<evidence type="ECO:0000313" key="6">
    <source>
        <dbReference type="Proteomes" id="UP000601041"/>
    </source>
</evidence>
<keyword evidence="2" id="KW-0285">Flavoprotein</keyword>
<name>A0ABM8PZC0_9HYPH</name>
<dbReference type="InterPro" id="IPR036318">
    <property type="entry name" value="FAD-bd_PCMH-like_sf"/>
</dbReference>
<dbReference type="PANTHER" id="PTHR43716:SF2">
    <property type="entry name" value="BLL6224 PROTEIN"/>
    <property type="match status" value="1"/>
</dbReference>
<feature type="domain" description="FAD-binding PCMH-type" evidence="4">
    <location>
        <begin position="38"/>
        <end position="219"/>
    </location>
</feature>
<organism evidence="5 6">
    <name type="scientific">Pseudorhizobium halotolerans</name>
    <dbReference type="NCBI Taxonomy" id="1233081"/>
    <lineage>
        <taxon>Bacteria</taxon>
        <taxon>Pseudomonadati</taxon>
        <taxon>Pseudomonadota</taxon>
        <taxon>Alphaproteobacteria</taxon>
        <taxon>Hyphomicrobiales</taxon>
        <taxon>Rhizobiaceae</taxon>
        <taxon>Rhizobium/Agrobacterium group</taxon>
        <taxon>Pseudorhizobium</taxon>
    </lineage>
</organism>
<dbReference type="Gene3D" id="3.30.465.10">
    <property type="match status" value="1"/>
</dbReference>
<dbReference type="RefSeq" id="WP_142589965.1">
    <property type="nucleotide sequence ID" value="NZ_CABFWE030000016.1"/>
</dbReference>
<gene>
    <name evidence="5" type="ORF">RHAB21_00860</name>
</gene>
<dbReference type="Gene3D" id="3.30.70.2190">
    <property type="match status" value="1"/>
</dbReference>
<reference evidence="5 6" key="1">
    <citation type="submission" date="2020-11" db="EMBL/GenBank/DDBJ databases">
        <authorList>
            <person name="Lassalle F."/>
        </authorList>
    </citation>
    <scope>NUCLEOTIDE SEQUENCE [LARGE SCALE GENOMIC DNA]</scope>
    <source>
        <strain evidence="5 6">AB21</strain>
    </source>
</reference>
<comment type="similarity">
    <text evidence="1">Belongs to the FAD-binding oxidoreductase/transferase type 4 family.</text>
</comment>
<proteinExistence type="inferred from homology"/>
<keyword evidence="3" id="KW-0274">FAD</keyword>
<dbReference type="Gene3D" id="1.10.45.10">
    <property type="entry name" value="Vanillyl-alcohol Oxidase, Chain A, domain 4"/>
    <property type="match status" value="1"/>
</dbReference>
<comment type="caution">
    <text evidence="5">The sequence shown here is derived from an EMBL/GenBank/DDBJ whole genome shotgun (WGS) entry which is preliminary data.</text>
</comment>
<accession>A0ABM8PZC0</accession>
<dbReference type="Pfam" id="PF01565">
    <property type="entry name" value="FAD_binding_4"/>
    <property type="match status" value="1"/>
</dbReference>
<protein>
    <submittedName>
        <fullName evidence="5">FAD-binding oxidoreductase</fullName>
    </submittedName>
</protein>
<dbReference type="InterPro" id="IPR016164">
    <property type="entry name" value="FAD-linked_Oxase-like_C"/>
</dbReference>
<dbReference type="SUPFAM" id="SSF56176">
    <property type="entry name" value="FAD-binding/transporter-associated domain-like"/>
    <property type="match status" value="1"/>
</dbReference>
<dbReference type="PANTHER" id="PTHR43716">
    <property type="entry name" value="D-2-HYDROXYGLUTARATE DEHYDROGENASE, MITOCHONDRIAL"/>
    <property type="match status" value="1"/>
</dbReference>
<keyword evidence="6" id="KW-1185">Reference proteome</keyword>
<dbReference type="Proteomes" id="UP000601041">
    <property type="component" value="Unassembled WGS sequence"/>
</dbReference>
<dbReference type="InterPro" id="IPR016169">
    <property type="entry name" value="FAD-bd_PCMH_sub2"/>
</dbReference>
<dbReference type="InterPro" id="IPR006094">
    <property type="entry name" value="Oxid_FAD_bind_N"/>
</dbReference>
<sequence length="474" mass="50002">MTSRTDLLSALSGIVGERYVLTTAEDTAPYATDWKRSTTGVPACVVRPASTAQVAAIVRLCGDSGISIVPQGGNTGLAAGAIPDTTGGQVVLSLNRMQTIRSLDPIGMTVEVEAGAILQTVREKAATMDRMLPIAIAAEGSATVGGVIATNAGGLNVLRYGMTRDITLGLEVVLADGSVSDGLRHLRKDNAGYDWKHWFIGSEGTLGIVTAAVLRLVSVPRHSVTALLSVSSLEAAISLFGHAQQEIGEALSAFELISANSLDLVSRHAHLKPPITTGDWFILLEGASSLSGLRDAAEGVLAGGFENGWVIDGVVAESEAQARQLWALREHVTEAEARNGPSLKHDISVSLSHLREFLDDAEAALVDAAPGARLNIFGHLGDGNLHYNVLFRPDHDQKAINRIVHDAVVKHGGSISAEHGLGQYRVDEWLRLAPESDLRLASTLKTALDPSGLLNPGKILPFSLPHTKAIRGVN</sequence>
<dbReference type="Pfam" id="PF02913">
    <property type="entry name" value="FAD-oxidase_C"/>
    <property type="match status" value="1"/>
</dbReference>
<dbReference type="Gene3D" id="3.30.43.10">
    <property type="entry name" value="Uridine Diphospho-n-acetylenolpyruvylglucosamine Reductase, domain 2"/>
    <property type="match status" value="1"/>
</dbReference>
<dbReference type="InterPro" id="IPR016167">
    <property type="entry name" value="FAD-bd_PCMH_sub1"/>
</dbReference>
<dbReference type="InterPro" id="IPR016171">
    <property type="entry name" value="Vanillyl_alc_oxidase_C-sub2"/>
</dbReference>
<evidence type="ECO:0000256" key="1">
    <source>
        <dbReference type="ARBA" id="ARBA00008000"/>
    </source>
</evidence>
<dbReference type="InterPro" id="IPR004113">
    <property type="entry name" value="FAD-bd_oxidored_4_C"/>
</dbReference>
<dbReference type="PROSITE" id="PS51387">
    <property type="entry name" value="FAD_PCMH"/>
    <property type="match status" value="1"/>
</dbReference>
<evidence type="ECO:0000256" key="3">
    <source>
        <dbReference type="ARBA" id="ARBA00022827"/>
    </source>
</evidence>
<evidence type="ECO:0000256" key="2">
    <source>
        <dbReference type="ARBA" id="ARBA00022630"/>
    </source>
</evidence>
<evidence type="ECO:0000313" key="5">
    <source>
        <dbReference type="EMBL" id="CAD7056101.1"/>
    </source>
</evidence>